<evidence type="ECO:0000313" key="3">
    <source>
        <dbReference type="Proteomes" id="UP000829999"/>
    </source>
</evidence>
<dbReference type="OrthoDB" id="6081971at2759"/>
<dbReference type="Proteomes" id="UP000829999">
    <property type="component" value="Chromosome 5"/>
</dbReference>
<feature type="compositionally biased region" description="Polar residues" evidence="1">
    <location>
        <begin position="161"/>
        <end position="193"/>
    </location>
</feature>
<sequence>MRCCDSVPIPCTQLRFYRPVSSETALFTISLWHAKKNAARTAHARRTPTSQRVFVRSFSLTMNIELFIALVKERPVLYDVRNPLYKDKREKNKKWREICTAMDITIEVAKNKWKNLKDCLTKHLKGTTTTAGQASTKYVHWQWAKHMAFMKPHLNFASTNTSLEQQSSTDVQDSQLRSDAQGNQSSSSLQGTHARSHRHSQRRRQISSDSENTLSHTDRIIQYLENKKTNCDATELIFKGYARLIKQFSIQRQARIKMNIAKMIAEEEVAHHEETMSRLNQPPPHHSPSPVGNTSRSSLSPDQNA</sequence>
<dbReference type="GO" id="GO:0005634">
    <property type="term" value="C:nucleus"/>
    <property type="evidence" value="ECO:0007669"/>
    <property type="project" value="TreeGrafter"/>
</dbReference>
<dbReference type="SMART" id="SM00595">
    <property type="entry name" value="MADF"/>
    <property type="match status" value="1"/>
</dbReference>
<evidence type="ECO:0000313" key="4">
    <source>
        <dbReference type="RefSeq" id="XP_035444227.2"/>
    </source>
</evidence>
<accession>A0A9R0D8B7</accession>
<evidence type="ECO:0000259" key="2">
    <source>
        <dbReference type="PROSITE" id="PS51029"/>
    </source>
</evidence>
<reference evidence="4" key="1">
    <citation type="submission" date="2025-08" db="UniProtKB">
        <authorList>
            <consortium name="RefSeq"/>
        </authorList>
    </citation>
    <scope>IDENTIFICATION</scope>
    <source>
        <tissue evidence="4">Whole larval tissue</tissue>
    </source>
</reference>
<gene>
    <name evidence="4" type="primary">LOC118272034</name>
</gene>
<evidence type="ECO:0000256" key="1">
    <source>
        <dbReference type="SAM" id="MobiDB-lite"/>
    </source>
</evidence>
<dbReference type="GO" id="GO:0006357">
    <property type="term" value="P:regulation of transcription by RNA polymerase II"/>
    <property type="evidence" value="ECO:0007669"/>
    <property type="project" value="TreeGrafter"/>
</dbReference>
<dbReference type="GeneID" id="118272034"/>
<feature type="domain" description="MADF" evidence="2">
    <location>
        <begin position="66"/>
        <end position="155"/>
    </location>
</feature>
<dbReference type="PANTHER" id="PTHR12243">
    <property type="entry name" value="MADF DOMAIN TRANSCRIPTION FACTOR"/>
    <property type="match status" value="1"/>
</dbReference>
<dbReference type="RefSeq" id="XP_035444227.2">
    <property type="nucleotide sequence ID" value="XM_035588334.2"/>
</dbReference>
<dbReference type="GO" id="GO:0005667">
    <property type="term" value="C:transcription regulator complex"/>
    <property type="evidence" value="ECO:0007669"/>
    <property type="project" value="TreeGrafter"/>
</dbReference>
<feature type="compositionally biased region" description="Basic residues" evidence="1">
    <location>
        <begin position="194"/>
        <end position="205"/>
    </location>
</feature>
<dbReference type="AlphaFoldDB" id="A0A9R0D8B7"/>
<feature type="region of interest" description="Disordered" evidence="1">
    <location>
        <begin position="271"/>
        <end position="305"/>
    </location>
</feature>
<proteinExistence type="predicted"/>
<keyword evidence="3" id="KW-1185">Reference proteome</keyword>
<dbReference type="InterPro" id="IPR006578">
    <property type="entry name" value="MADF-dom"/>
</dbReference>
<dbReference type="Pfam" id="PF10545">
    <property type="entry name" value="MADF_DNA_bdg"/>
    <property type="match status" value="1"/>
</dbReference>
<organism evidence="3 4">
    <name type="scientific">Spodoptera frugiperda</name>
    <name type="common">Fall armyworm</name>
    <dbReference type="NCBI Taxonomy" id="7108"/>
    <lineage>
        <taxon>Eukaryota</taxon>
        <taxon>Metazoa</taxon>
        <taxon>Ecdysozoa</taxon>
        <taxon>Arthropoda</taxon>
        <taxon>Hexapoda</taxon>
        <taxon>Insecta</taxon>
        <taxon>Pterygota</taxon>
        <taxon>Neoptera</taxon>
        <taxon>Endopterygota</taxon>
        <taxon>Lepidoptera</taxon>
        <taxon>Glossata</taxon>
        <taxon>Ditrysia</taxon>
        <taxon>Noctuoidea</taxon>
        <taxon>Noctuidae</taxon>
        <taxon>Amphipyrinae</taxon>
        <taxon>Spodoptera</taxon>
    </lineage>
</organism>
<feature type="compositionally biased region" description="Polar residues" evidence="1">
    <location>
        <begin position="290"/>
        <end position="305"/>
    </location>
</feature>
<protein>
    <submittedName>
        <fullName evidence="4">Uncharacterized protein LOC118272034</fullName>
    </submittedName>
</protein>
<dbReference type="InterPro" id="IPR039353">
    <property type="entry name" value="TF_Adf1"/>
</dbReference>
<name>A0A9R0D8B7_SPOFR</name>
<dbReference type="PROSITE" id="PS51029">
    <property type="entry name" value="MADF"/>
    <property type="match status" value="1"/>
</dbReference>
<dbReference type="PANTHER" id="PTHR12243:SF67">
    <property type="entry name" value="COREPRESSOR OF PANGOLIN, ISOFORM A-RELATED"/>
    <property type="match status" value="1"/>
</dbReference>
<feature type="region of interest" description="Disordered" evidence="1">
    <location>
        <begin position="161"/>
        <end position="213"/>
    </location>
</feature>